<keyword evidence="3" id="KW-1185">Reference proteome</keyword>
<organism evidence="2 3">
    <name type="scientific">Ceratitis capitata</name>
    <name type="common">Mediterranean fruit fly</name>
    <name type="synonym">Tephritis capitata</name>
    <dbReference type="NCBI Taxonomy" id="7213"/>
    <lineage>
        <taxon>Eukaryota</taxon>
        <taxon>Metazoa</taxon>
        <taxon>Ecdysozoa</taxon>
        <taxon>Arthropoda</taxon>
        <taxon>Hexapoda</taxon>
        <taxon>Insecta</taxon>
        <taxon>Pterygota</taxon>
        <taxon>Neoptera</taxon>
        <taxon>Endopterygota</taxon>
        <taxon>Diptera</taxon>
        <taxon>Brachycera</taxon>
        <taxon>Muscomorpha</taxon>
        <taxon>Tephritoidea</taxon>
        <taxon>Tephritidae</taxon>
        <taxon>Ceratitis</taxon>
        <taxon>Ceratitis</taxon>
    </lineage>
</organism>
<protein>
    <submittedName>
        <fullName evidence="2">(Mediterranean fruit fly) hypothetical protein</fullName>
    </submittedName>
</protein>
<sequence>MYANSIYAMPLSTSGQAGNATKEKEKRAHQKARQHTAEWFHLIGINAVYFSKFACAAFREYIDDKLLLLLGKKILTLIKCLVIALRLVQ</sequence>
<dbReference type="Proteomes" id="UP000606786">
    <property type="component" value="Unassembled WGS sequence"/>
</dbReference>
<accession>A0A811UZ46</accession>
<comment type="caution">
    <text evidence="2">The sequence shown here is derived from an EMBL/GenBank/DDBJ whole genome shotgun (WGS) entry which is preliminary data.</text>
</comment>
<evidence type="ECO:0000313" key="2">
    <source>
        <dbReference type="EMBL" id="CAD7003974.1"/>
    </source>
</evidence>
<dbReference type="AlphaFoldDB" id="A0A811UZ46"/>
<evidence type="ECO:0000313" key="3">
    <source>
        <dbReference type="Proteomes" id="UP000606786"/>
    </source>
</evidence>
<reference evidence="2" key="1">
    <citation type="submission" date="2020-11" db="EMBL/GenBank/DDBJ databases">
        <authorList>
            <person name="Whitehead M."/>
        </authorList>
    </citation>
    <scope>NUCLEOTIDE SEQUENCE</scope>
    <source>
        <strain evidence="2">EGII</strain>
    </source>
</reference>
<evidence type="ECO:0000256" key="1">
    <source>
        <dbReference type="SAM" id="MobiDB-lite"/>
    </source>
</evidence>
<dbReference type="EMBL" id="CAJHJT010000034">
    <property type="protein sequence ID" value="CAD7003974.1"/>
    <property type="molecule type" value="Genomic_DNA"/>
</dbReference>
<proteinExistence type="predicted"/>
<gene>
    <name evidence="2" type="ORF">CCAP1982_LOCUS12397</name>
</gene>
<name>A0A811UZ46_CERCA</name>
<feature type="region of interest" description="Disordered" evidence="1">
    <location>
        <begin position="1"/>
        <end position="30"/>
    </location>
</feature>